<dbReference type="SMART" id="SM00448">
    <property type="entry name" value="REC"/>
    <property type="match status" value="1"/>
</dbReference>
<evidence type="ECO:0000256" key="4">
    <source>
        <dbReference type="ARBA" id="ARBA00022553"/>
    </source>
</evidence>
<evidence type="ECO:0000256" key="10">
    <source>
        <dbReference type="ARBA" id="ARBA00022777"/>
    </source>
</evidence>
<dbReference type="AlphaFoldDB" id="A0A418SHI7"/>
<evidence type="ECO:0000256" key="6">
    <source>
        <dbReference type="ARBA" id="ARBA00022630"/>
    </source>
</evidence>
<dbReference type="SMART" id="SM00065">
    <property type="entry name" value="GAF"/>
    <property type="match status" value="1"/>
</dbReference>
<dbReference type="FunFam" id="1.10.287.130:FF:000045">
    <property type="entry name" value="Two-component system sensor histidine kinase/response regulator"/>
    <property type="match status" value="1"/>
</dbReference>
<evidence type="ECO:0000256" key="8">
    <source>
        <dbReference type="ARBA" id="ARBA00022679"/>
    </source>
</evidence>
<evidence type="ECO:0000256" key="13">
    <source>
        <dbReference type="ARBA" id="ARBA00023012"/>
    </source>
</evidence>
<dbReference type="Pfam" id="PF02518">
    <property type="entry name" value="HATPase_c"/>
    <property type="match status" value="1"/>
</dbReference>
<dbReference type="SMART" id="SM00086">
    <property type="entry name" value="PAC"/>
    <property type="match status" value="1"/>
</dbReference>
<evidence type="ECO:0000256" key="1">
    <source>
        <dbReference type="ARBA" id="ARBA00000085"/>
    </source>
</evidence>
<dbReference type="SUPFAM" id="SSF55874">
    <property type="entry name" value="ATPase domain of HSP90 chaperone/DNA topoisomerase II/histidine kinase"/>
    <property type="match status" value="1"/>
</dbReference>
<dbReference type="PROSITE" id="PS50112">
    <property type="entry name" value="PAS"/>
    <property type="match status" value="1"/>
</dbReference>
<evidence type="ECO:0000256" key="9">
    <source>
        <dbReference type="ARBA" id="ARBA00022741"/>
    </source>
</evidence>
<dbReference type="InterPro" id="IPR011102">
    <property type="entry name" value="Sig_transdc_His_kinase_HWE"/>
</dbReference>
<evidence type="ECO:0000256" key="2">
    <source>
        <dbReference type="ARBA" id="ARBA00012438"/>
    </source>
</evidence>
<dbReference type="SUPFAM" id="SSF47384">
    <property type="entry name" value="Homodimeric domain of signal transducing histidine kinase"/>
    <property type="match status" value="1"/>
</dbReference>
<dbReference type="InterPro" id="IPR035965">
    <property type="entry name" value="PAS-like_dom_sf"/>
</dbReference>
<organism evidence="15 16">
    <name type="scientific">Pseudooceanicola algae</name>
    <dbReference type="NCBI Taxonomy" id="1537215"/>
    <lineage>
        <taxon>Bacteria</taxon>
        <taxon>Pseudomonadati</taxon>
        <taxon>Pseudomonadota</taxon>
        <taxon>Alphaproteobacteria</taxon>
        <taxon>Rhodobacterales</taxon>
        <taxon>Paracoccaceae</taxon>
        <taxon>Pseudooceanicola</taxon>
    </lineage>
</organism>
<dbReference type="SUPFAM" id="SSF52172">
    <property type="entry name" value="CheY-like"/>
    <property type="match status" value="1"/>
</dbReference>
<dbReference type="InterPro" id="IPR004358">
    <property type="entry name" value="Sig_transdc_His_kin-like_C"/>
</dbReference>
<dbReference type="PROSITE" id="PS50113">
    <property type="entry name" value="PAC"/>
    <property type="match status" value="1"/>
</dbReference>
<dbReference type="Gene3D" id="3.30.565.10">
    <property type="entry name" value="Histidine kinase-like ATPase, C-terminal domain"/>
    <property type="match status" value="2"/>
</dbReference>
<dbReference type="PANTHER" id="PTHR43547:SF2">
    <property type="entry name" value="HYBRID SIGNAL TRANSDUCTION HISTIDINE KINASE C"/>
    <property type="match status" value="1"/>
</dbReference>
<dbReference type="InterPro" id="IPR001610">
    <property type="entry name" value="PAC"/>
</dbReference>
<dbReference type="InterPro" id="IPR000700">
    <property type="entry name" value="PAS-assoc_C"/>
</dbReference>
<dbReference type="SUPFAM" id="SSF55781">
    <property type="entry name" value="GAF domain-like"/>
    <property type="match status" value="2"/>
</dbReference>
<dbReference type="InterPro" id="IPR036890">
    <property type="entry name" value="HATPase_C_sf"/>
</dbReference>
<keyword evidence="9" id="KW-0547">Nucleotide-binding</keyword>
<dbReference type="EMBL" id="CP060436">
    <property type="protein sequence ID" value="QPM90510.1"/>
    <property type="molecule type" value="Genomic_DNA"/>
</dbReference>
<dbReference type="InterPro" id="IPR011006">
    <property type="entry name" value="CheY-like_superfamily"/>
</dbReference>
<dbReference type="Pfam" id="PF07536">
    <property type="entry name" value="HWE_HK"/>
    <property type="match status" value="1"/>
</dbReference>
<dbReference type="InterPro" id="IPR001789">
    <property type="entry name" value="Sig_transdc_resp-reg_receiver"/>
</dbReference>
<keyword evidence="16" id="KW-1185">Reference proteome</keyword>
<keyword evidence="4" id="KW-0597">Phosphoprotein</keyword>
<keyword evidence="12" id="KW-0157">Chromophore</keyword>
<proteinExistence type="predicted"/>
<keyword evidence="14" id="KW-0675">Receptor</keyword>
<evidence type="ECO:0000313" key="15">
    <source>
        <dbReference type="EMBL" id="QPM90510.1"/>
    </source>
</evidence>
<dbReference type="Pfam" id="PF08447">
    <property type="entry name" value="PAS_3"/>
    <property type="match status" value="1"/>
</dbReference>
<evidence type="ECO:0000256" key="5">
    <source>
        <dbReference type="ARBA" id="ARBA00022606"/>
    </source>
</evidence>
<dbReference type="CDD" id="cd00130">
    <property type="entry name" value="PAS"/>
    <property type="match status" value="1"/>
</dbReference>
<accession>A0A418SHI7</accession>
<dbReference type="SMART" id="SM00388">
    <property type="entry name" value="HisKA"/>
    <property type="match status" value="1"/>
</dbReference>
<evidence type="ECO:0000256" key="12">
    <source>
        <dbReference type="ARBA" id="ARBA00022991"/>
    </source>
</evidence>
<keyword evidence="5" id="KW-0716">Sensory transduction</keyword>
<keyword evidence="7" id="KW-0288">FMN</keyword>
<keyword evidence="8 15" id="KW-0808">Transferase</keyword>
<protein>
    <recommendedName>
        <fullName evidence="2">histidine kinase</fullName>
        <ecNumber evidence="2">2.7.13.3</ecNumber>
    </recommendedName>
</protein>
<dbReference type="SMART" id="SM00091">
    <property type="entry name" value="PAS"/>
    <property type="match status" value="1"/>
</dbReference>
<dbReference type="CDD" id="cd17574">
    <property type="entry name" value="REC_OmpR"/>
    <property type="match status" value="1"/>
</dbReference>
<dbReference type="Gene3D" id="3.30.450.20">
    <property type="entry name" value="PAS domain"/>
    <property type="match status" value="2"/>
</dbReference>
<dbReference type="PRINTS" id="PR00344">
    <property type="entry name" value="BCTRLSENSOR"/>
</dbReference>
<dbReference type="InterPro" id="IPR029016">
    <property type="entry name" value="GAF-like_dom_sf"/>
</dbReference>
<dbReference type="PROSITE" id="PS50109">
    <property type="entry name" value="HIS_KIN"/>
    <property type="match status" value="1"/>
</dbReference>
<dbReference type="CDD" id="cd00082">
    <property type="entry name" value="HisKA"/>
    <property type="match status" value="1"/>
</dbReference>
<dbReference type="Gene3D" id="3.40.50.2300">
    <property type="match status" value="1"/>
</dbReference>
<dbReference type="NCBIfam" id="TIGR00229">
    <property type="entry name" value="sensory_box"/>
    <property type="match status" value="1"/>
</dbReference>
<evidence type="ECO:0000256" key="3">
    <source>
        <dbReference type="ARBA" id="ARBA00022543"/>
    </source>
</evidence>
<keyword evidence="6" id="KW-0285">Flavoprotein</keyword>
<dbReference type="Gene3D" id="3.30.450.40">
    <property type="match status" value="2"/>
</dbReference>
<dbReference type="SMART" id="SM00387">
    <property type="entry name" value="HATPase_c"/>
    <property type="match status" value="1"/>
</dbReference>
<dbReference type="EC" id="2.7.13.3" evidence="2"/>
<dbReference type="InterPro" id="IPR003594">
    <property type="entry name" value="HATPase_dom"/>
</dbReference>
<keyword evidence="11" id="KW-0067">ATP-binding</keyword>
<dbReference type="InterPro" id="IPR003018">
    <property type="entry name" value="GAF"/>
</dbReference>
<evidence type="ECO:0000256" key="14">
    <source>
        <dbReference type="ARBA" id="ARBA00023170"/>
    </source>
</evidence>
<dbReference type="InterPro" id="IPR003661">
    <property type="entry name" value="HisK_dim/P_dom"/>
</dbReference>
<dbReference type="GO" id="GO:0009881">
    <property type="term" value="F:photoreceptor activity"/>
    <property type="evidence" value="ECO:0007669"/>
    <property type="project" value="UniProtKB-KW"/>
</dbReference>
<evidence type="ECO:0000313" key="16">
    <source>
        <dbReference type="Proteomes" id="UP000283786"/>
    </source>
</evidence>
<keyword evidence="10 15" id="KW-0418">Kinase</keyword>
<dbReference type="Pfam" id="PF01590">
    <property type="entry name" value="GAF"/>
    <property type="match status" value="1"/>
</dbReference>
<dbReference type="GO" id="GO:0000155">
    <property type="term" value="F:phosphorelay sensor kinase activity"/>
    <property type="evidence" value="ECO:0007669"/>
    <property type="project" value="InterPro"/>
</dbReference>
<dbReference type="PROSITE" id="PS50110">
    <property type="entry name" value="RESPONSE_REGULATORY"/>
    <property type="match status" value="1"/>
</dbReference>
<keyword evidence="13" id="KW-0902">Two-component regulatory system</keyword>
<dbReference type="SMART" id="SM00911">
    <property type="entry name" value="HWE_HK"/>
    <property type="match status" value="1"/>
</dbReference>
<dbReference type="Pfam" id="PF00072">
    <property type="entry name" value="Response_reg"/>
    <property type="match status" value="1"/>
</dbReference>
<sequence length="1246" mass="136977">MRQLIEGEDWADTALGPRSAWPQNLRTSVEIMLASRYPMFIWWGPDLIQLYNDAYTPVMGKRHPWGLGKPAPEVWSDAWPLVGSLAEAVMQEGLSTWSEDLEMAMTRNGYLEEVYFTFAYSPIPNEDGSIGGLFCACTEETQRVLSDRRMAILQELGHRTTNAAGMEQTCAAIVDTLAGAQRDLPFALLYRLDPDGAGITLAGRTGVEPGHACCPEQVRLASAAAAWPFDEGMQTNQPVLVKNIADRMGDASAGFWPDPTLDAILLPLARGEQNTAEGFLVAGLSPRLVWDEGYKTFMTLLQRQVAAAIGNARAHDEERQRAEALAEIDRAKTTFFSNVSHEFRTPLTLMLGPLDDLLTRDSIEGDDRDQIALIQRNGLRLLKLVNTLLDFSRAEAGRMQARYEPVDLAGLTAQLSSNFRSACDAAGLSLTLDVPPLQEPVHVDRDMWEKIVLNLMSNAFKFTFEGGIAISVAAEGDMAVLRVRDTGTGIPQDELPRIFERFHQVENARGRSHEGSGIGLALVHDLVALHAGSVDVESTLGCGTEVTVRLPFGTDHLPAGSGLTDRSDTDTDTAIRAEAYVEEAIRWLPEAPAAAATQSPQAADQGGEGTAEVLLVDDNADMRGYIEKLLTPRYRVRSAADGVQALALLQAQRADLVLSDVMLPKMDGFELLKAVRSAPETRDIPFILLSARAGEEAQADGLRAGADDYLVKPFQAMDLLARVHSNLDLGRVRREAMDAIKEGAARQRFVGELNDALLTVSDPSDLMHAASTVLGQHLGVGRVAYAEIDEAGGEASVLVDWTDGISPSQQMRYRLADFGKPLLARFRRGEPVEMVNLSGDPDPRAKRGASLLAAESRGSFLSMPLIKGGRLEAVLTVQDRKPRHWTDIDVALIRETADRTWAAVERARADAKLRESEERFRQIGEASSDVVWVCDAERAAFEYVSPAFETIYGISRDEVISAGLDQWQGVIHPDDRASFQTAIDRVRTGAHVTHEFRVIRRTDGQVRWVQETDFPLKADDGRVTRIAGLGRDVTEARSLTAQQQVLIAELQHRTRNLIAVVQAVASQTQRTTGSMQEFQSHFRNRLAALSRVQGLLSRADVEPINIGDILRLEVKAIGHEIDGDRIEFAGPRILVRSSVVQTLSLALHELATNALKYGALGNEAGRLKVSWQEISDGEDHVWMRIEWLETGIDTTDDRIKVADSGYGRTLIEQALPHSLGARTSYELNETELRCVIEVPLNNEQEN</sequence>
<dbReference type="PANTHER" id="PTHR43547">
    <property type="entry name" value="TWO-COMPONENT HISTIDINE KINASE"/>
    <property type="match status" value="1"/>
</dbReference>
<dbReference type="Proteomes" id="UP000283786">
    <property type="component" value="Chromosome"/>
</dbReference>
<dbReference type="InterPro" id="IPR013655">
    <property type="entry name" value="PAS_fold_3"/>
</dbReference>
<comment type="catalytic activity">
    <reaction evidence="1">
        <text>ATP + protein L-histidine = ADP + protein N-phospho-L-histidine.</text>
        <dbReference type="EC" id="2.7.13.3"/>
    </reaction>
</comment>
<dbReference type="Pfam" id="PF00512">
    <property type="entry name" value="HisKA"/>
    <property type="match status" value="1"/>
</dbReference>
<dbReference type="InterPro" id="IPR036097">
    <property type="entry name" value="HisK_dim/P_sf"/>
</dbReference>
<dbReference type="GO" id="GO:0005524">
    <property type="term" value="F:ATP binding"/>
    <property type="evidence" value="ECO:0007669"/>
    <property type="project" value="UniProtKB-KW"/>
</dbReference>
<dbReference type="KEGG" id="palw:PSAL_017490"/>
<evidence type="ECO:0000256" key="11">
    <source>
        <dbReference type="ARBA" id="ARBA00022840"/>
    </source>
</evidence>
<dbReference type="FunFam" id="3.30.565.10:FF:000037">
    <property type="entry name" value="Hybrid sensor histidine kinase/response regulator"/>
    <property type="match status" value="1"/>
</dbReference>
<evidence type="ECO:0000256" key="7">
    <source>
        <dbReference type="ARBA" id="ARBA00022643"/>
    </source>
</evidence>
<dbReference type="InterPro" id="IPR000014">
    <property type="entry name" value="PAS"/>
</dbReference>
<name>A0A418SHI7_9RHOB</name>
<dbReference type="SUPFAM" id="SSF55785">
    <property type="entry name" value="PYP-like sensor domain (PAS domain)"/>
    <property type="match status" value="1"/>
</dbReference>
<reference evidence="15 16" key="1">
    <citation type="submission" date="2020-08" db="EMBL/GenBank/DDBJ databases">
        <title>Genome sequence of Rhodobacteraceae bacterium Lw-13e.</title>
        <authorList>
            <person name="Poehlein A."/>
            <person name="Wolter L."/>
            <person name="Daniel R."/>
            <person name="Brinkhoff T."/>
        </authorList>
    </citation>
    <scope>NUCLEOTIDE SEQUENCE [LARGE SCALE GENOMIC DNA]</scope>
    <source>
        <strain evidence="15 16">Lw-13e</strain>
    </source>
</reference>
<gene>
    <name evidence="15" type="primary">rcsC_5</name>
    <name evidence="15" type="ORF">PSAL_017490</name>
</gene>
<dbReference type="Gene3D" id="1.10.287.130">
    <property type="match status" value="1"/>
</dbReference>
<dbReference type="InterPro" id="IPR005467">
    <property type="entry name" value="His_kinase_dom"/>
</dbReference>
<keyword evidence="3" id="KW-0600">Photoreceptor protein</keyword>